<feature type="transmembrane region" description="Helical" evidence="1">
    <location>
        <begin position="164"/>
        <end position="181"/>
    </location>
</feature>
<dbReference type="AlphaFoldDB" id="A0AAE9MWY4"/>
<evidence type="ECO:0000313" key="2">
    <source>
        <dbReference type="EMBL" id="UTY34798.1"/>
    </source>
</evidence>
<feature type="transmembrane region" description="Helical" evidence="1">
    <location>
        <begin position="103"/>
        <end position="119"/>
    </location>
</feature>
<feature type="transmembrane region" description="Helical" evidence="1">
    <location>
        <begin position="294"/>
        <end position="315"/>
    </location>
</feature>
<feature type="transmembrane region" description="Helical" evidence="1">
    <location>
        <begin position="327"/>
        <end position="351"/>
    </location>
</feature>
<accession>A0AAE9MWY4</accession>
<feature type="transmembrane region" description="Helical" evidence="1">
    <location>
        <begin position="34"/>
        <end position="54"/>
    </location>
</feature>
<dbReference type="RefSeq" id="WP_255818100.1">
    <property type="nucleotide sequence ID" value="NZ_CP038804.1"/>
</dbReference>
<evidence type="ECO:0000313" key="3">
    <source>
        <dbReference type="Proteomes" id="UP001058682"/>
    </source>
</evidence>
<sequence>MYIVESIFDLSYLVLVMALSIKLLLQKDRTAKLFGLMALLLGSGDSFHLLPRVISMWHKGGFEANAFYLSIGVLITSITMTIFYLMFYHYYKIKTNTSSKSKDILIYGLALIRLVLTVMPQNEWGMADANYTWSIIRNIPFAALGAVLIYFFYKARKAPGLEHMALLTALSFLFYLPVVLFSKTVPLVGALMMPKTVAYVGIVYVGFKHFIPKFSLKSILENSFAYLVLGLAAGVFFREFTKFNAFDGSSYLSLMHAHVLILGTVLSLVSYLAFKQVPALSEKRLACVRRANHFWNTGLLITVVLMLLRGIITILGNNYTSKAQDAAFSGIAGIGHILLALGFIYTFLMIFKTRED</sequence>
<gene>
    <name evidence="2" type="ORF">E4N74_12895</name>
</gene>
<protein>
    <submittedName>
        <fullName evidence="2">DUF2871 domain-containing protein</fullName>
    </submittedName>
</protein>
<feature type="transmembrane region" description="Helical" evidence="1">
    <location>
        <begin position="66"/>
        <end position="91"/>
    </location>
</feature>
<evidence type="ECO:0000256" key="1">
    <source>
        <dbReference type="SAM" id="Phobius"/>
    </source>
</evidence>
<feature type="transmembrane region" description="Helical" evidence="1">
    <location>
        <begin position="219"/>
        <end position="237"/>
    </location>
</feature>
<feature type="transmembrane region" description="Helical" evidence="1">
    <location>
        <begin position="187"/>
        <end position="207"/>
    </location>
</feature>
<dbReference type="Pfam" id="PF11070">
    <property type="entry name" value="DUF2871"/>
    <property type="match status" value="1"/>
</dbReference>
<feature type="transmembrane region" description="Helical" evidence="1">
    <location>
        <begin position="6"/>
        <end position="25"/>
    </location>
</feature>
<reference evidence="2" key="1">
    <citation type="submission" date="2019-04" db="EMBL/GenBank/DDBJ databases">
        <title>Whole genome sequencing of oral phylogroup 2 treponemes.</title>
        <authorList>
            <person name="Chan Y."/>
            <person name="Zeng H.H."/>
            <person name="Yu X.L."/>
            <person name="Leung W.K."/>
            <person name="Watt R.M."/>
        </authorList>
    </citation>
    <scope>NUCLEOTIDE SEQUENCE</scope>
    <source>
        <strain evidence="2">OMZ 835</strain>
    </source>
</reference>
<name>A0AAE9MWY4_9SPIR</name>
<keyword evidence="1" id="KW-1133">Transmembrane helix</keyword>
<feature type="transmembrane region" description="Helical" evidence="1">
    <location>
        <begin position="131"/>
        <end position="152"/>
    </location>
</feature>
<proteinExistence type="predicted"/>
<keyword evidence="1" id="KW-0472">Membrane</keyword>
<dbReference type="EMBL" id="CP038804">
    <property type="protein sequence ID" value="UTY34798.1"/>
    <property type="molecule type" value="Genomic_DNA"/>
</dbReference>
<dbReference type="InterPro" id="IPR021299">
    <property type="entry name" value="DUF2871"/>
</dbReference>
<keyword evidence="1" id="KW-0812">Transmembrane</keyword>
<organism evidence="2 3">
    <name type="scientific">Treponema putidum</name>
    <dbReference type="NCBI Taxonomy" id="221027"/>
    <lineage>
        <taxon>Bacteria</taxon>
        <taxon>Pseudomonadati</taxon>
        <taxon>Spirochaetota</taxon>
        <taxon>Spirochaetia</taxon>
        <taxon>Spirochaetales</taxon>
        <taxon>Treponemataceae</taxon>
        <taxon>Treponema</taxon>
    </lineage>
</organism>
<feature type="transmembrane region" description="Helical" evidence="1">
    <location>
        <begin position="257"/>
        <end position="274"/>
    </location>
</feature>
<dbReference type="Proteomes" id="UP001058682">
    <property type="component" value="Chromosome"/>
</dbReference>